<organism evidence="2 3">
    <name type="scientific">Paracoccus pacificus</name>
    <dbReference type="NCBI Taxonomy" id="1463598"/>
    <lineage>
        <taxon>Bacteria</taxon>
        <taxon>Pseudomonadati</taxon>
        <taxon>Pseudomonadota</taxon>
        <taxon>Alphaproteobacteria</taxon>
        <taxon>Rhodobacterales</taxon>
        <taxon>Paracoccaceae</taxon>
        <taxon>Paracoccus</taxon>
    </lineage>
</organism>
<dbReference type="Pfam" id="PF04402">
    <property type="entry name" value="SIMPL"/>
    <property type="match status" value="1"/>
</dbReference>
<keyword evidence="3" id="KW-1185">Reference proteome</keyword>
<dbReference type="InterPro" id="IPR007497">
    <property type="entry name" value="SIMPL/DUF541"/>
</dbReference>
<evidence type="ECO:0000313" key="3">
    <source>
        <dbReference type="Proteomes" id="UP001597213"/>
    </source>
</evidence>
<feature type="compositionally biased region" description="Pro residues" evidence="1">
    <location>
        <begin position="241"/>
        <end position="275"/>
    </location>
</feature>
<sequence length="275" mass="27701">MFGRLTVSGQGEATVAPDIATISLGVTTQAGTAAQALSDNNVKQQAILDKLTELGFESRDVQTSGLNLNPLVAYAEGKAPQVTGYQAQNIVTAKVRDLAKLGEALDALVAAGANEMNGLTFGRDDDAATKDEARAAAVEDARQRAQVYADAAGMKLGPILSMTEVGDAVPGPQPMMMRDAAAQKVPIAQGELSINAAVNVTFALLPEGAGDGPEDGMDEGSGDGMGDDMGDMDHGPDDGNAPPPPPVVPGATPPAPPGGEPMPAPDAAPGAPAPN</sequence>
<dbReference type="RefSeq" id="WP_379144124.1">
    <property type="nucleotide sequence ID" value="NZ_JBHUEN010000043.1"/>
</dbReference>
<gene>
    <name evidence="2" type="ORF">ACFSCT_15295</name>
</gene>
<evidence type="ECO:0000313" key="2">
    <source>
        <dbReference type="EMBL" id="MFD1883086.1"/>
    </source>
</evidence>
<dbReference type="InterPro" id="IPR052022">
    <property type="entry name" value="26kDa_periplasmic_antigen"/>
</dbReference>
<feature type="compositionally biased region" description="Acidic residues" evidence="1">
    <location>
        <begin position="212"/>
        <end position="230"/>
    </location>
</feature>
<dbReference type="Gene3D" id="3.30.110.170">
    <property type="entry name" value="Protein of unknown function (DUF541), domain 1"/>
    <property type="match status" value="1"/>
</dbReference>
<comment type="caution">
    <text evidence="2">The sequence shown here is derived from an EMBL/GenBank/DDBJ whole genome shotgun (WGS) entry which is preliminary data.</text>
</comment>
<dbReference type="Proteomes" id="UP001597213">
    <property type="component" value="Unassembled WGS sequence"/>
</dbReference>
<feature type="region of interest" description="Disordered" evidence="1">
    <location>
        <begin position="206"/>
        <end position="275"/>
    </location>
</feature>
<name>A0ABW4RA49_9RHOB</name>
<dbReference type="EMBL" id="JBHUEN010000043">
    <property type="protein sequence ID" value="MFD1883086.1"/>
    <property type="molecule type" value="Genomic_DNA"/>
</dbReference>
<proteinExistence type="predicted"/>
<dbReference type="Gene3D" id="3.30.70.2970">
    <property type="entry name" value="Protein of unknown function (DUF541), domain 2"/>
    <property type="match status" value="1"/>
</dbReference>
<dbReference type="PANTHER" id="PTHR34387:SF1">
    <property type="entry name" value="PERIPLASMIC IMMUNOGENIC PROTEIN"/>
    <property type="match status" value="1"/>
</dbReference>
<dbReference type="PANTHER" id="PTHR34387">
    <property type="entry name" value="SLR1258 PROTEIN"/>
    <property type="match status" value="1"/>
</dbReference>
<protein>
    <submittedName>
        <fullName evidence="2">SIMPL domain-containing protein</fullName>
    </submittedName>
</protein>
<evidence type="ECO:0000256" key="1">
    <source>
        <dbReference type="SAM" id="MobiDB-lite"/>
    </source>
</evidence>
<accession>A0ABW4RA49</accession>
<reference evidence="3" key="1">
    <citation type="journal article" date="2019" name="Int. J. Syst. Evol. Microbiol.">
        <title>The Global Catalogue of Microorganisms (GCM) 10K type strain sequencing project: providing services to taxonomists for standard genome sequencing and annotation.</title>
        <authorList>
            <consortium name="The Broad Institute Genomics Platform"/>
            <consortium name="The Broad Institute Genome Sequencing Center for Infectious Disease"/>
            <person name="Wu L."/>
            <person name="Ma J."/>
        </authorList>
    </citation>
    <scope>NUCLEOTIDE SEQUENCE [LARGE SCALE GENOMIC DNA]</scope>
    <source>
        <strain evidence="3">CCUG 56029</strain>
    </source>
</reference>